<name>D1P054_9GAMM</name>
<dbReference type="AlphaFoldDB" id="D1P054"/>
<accession>D1P054</accession>
<dbReference type="Proteomes" id="UP000005512">
    <property type="component" value="Unassembled WGS sequence"/>
</dbReference>
<dbReference type="RefSeq" id="WP_006813624.1">
    <property type="nucleotide sequence ID" value="NZ_GG703817.1"/>
</dbReference>
<dbReference type="Pfam" id="PF14373">
    <property type="entry name" value="Imm_superinfect"/>
    <property type="match status" value="1"/>
</dbReference>
<organism evidence="2 3">
    <name type="scientific">Providencia rustigianii DSM 4541</name>
    <dbReference type="NCBI Taxonomy" id="500637"/>
    <lineage>
        <taxon>Bacteria</taxon>
        <taxon>Pseudomonadati</taxon>
        <taxon>Pseudomonadota</taxon>
        <taxon>Gammaproteobacteria</taxon>
        <taxon>Enterobacterales</taxon>
        <taxon>Morganellaceae</taxon>
        <taxon>Providencia</taxon>
    </lineage>
</organism>
<dbReference type="HOGENOM" id="CLU_1814493_0_0_6"/>
<sequence>MFILRLLILIFLVFYSFSMGQIPSHSLNDFGKIVSLSFFIVAPLLYVLPSIEAKIKGHPKFNQILAINILLGWTFIGWVVAYVWALGDKKENNNDFVTKIDLGTDKRKVKQCPYCAEDILEAAIKCKHCGSDIHSKE</sequence>
<keyword evidence="1" id="KW-0472">Membrane</keyword>
<keyword evidence="3" id="KW-1185">Reference proteome</keyword>
<reference evidence="2" key="1">
    <citation type="submission" date="2009-12" db="EMBL/GenBank/DDBJ databases">
        <authorList>
            <person name="Weinstock G."/>
            <person name="Sodergren E."/>
            <person name="Clifton S."/>
            <person name="Fulton L."/>
            <person name="Fulton B."/>
            <person name="Courtney L."/>
            <person name="Fronick C."/>
            <person name="Harrison M."/>
            <person name="Strong C."/>
            <person name="Farmer C."/>
            <person name="Delahaunty K."/>
            <person name="Markovic C."/>
            <person name="Hall O."/>
            <person name="Minx P."/>
            <person name="Tomlinson C."/>
            <person name="Mitreva M."/>
            <person name="Nelson J."/>
            <person name="Hou S."/>
            <person name="Wollam A."/>
            <person name="Pepin K.H."/>
            <person name="Johnson M."/>
            <person name="Bhonagiri V."/>
            <person name="Nash W.E."/>
            <person name="Warren W."/>
            <person name="Chinwalla A."/>
            <person name="Mardis E.R."/>
            <person name="Wilson R.K."/>
        </authorList>
    </citation>
    <scope>NUCLEOTIDE SEQUENCE [LARGE SCALE GENOMIC DNA]</scope>
    <source>
        <strain evidence="2">DSM 4541</strain>
    </source>
</reference>
<evidence type="ECO:0000256" key="1">
    <source>
        <dbReference type="SAM" id="Phobius"/>
    </source>
</evidence>
<evidence type="ECO:0000313" key="3">
    <source>
        <dbReference type="Proteomes" id="UP000005512"/>
    </source>
</evidence>
<feature type="transmembrane region" description="Helical" evidence="1">
    <location>
        <begin position="30"/>
        <end position="49"/>
    </location>
</feature>
<protein>
    <recommendedName>
        <fullName evidence="4">Superinfection immunity protein</fullName>
    </recommendedName>
</protein>
<evidence type="ECO:0008006" key="4">
    <source>
        <dbReference type="Google" id="ProtNLM"/>
    </source>
</evidence>
<keyword evidence="1" id="KW-1133">Transmembrane helix</keyword>
<gene>
    <name evidence="2" type="ORF">PROVRUST_05563</name>
</gene>
<proteinExistence type="predicted"/>
<dbReference type="STRING" id="500637.PROVRUST_05563"/>
<dbReference type="eggNOG" id="ENOG5033870">
    <property type="taxonomic scope" value="Bacteria"/>
</dbReference>
<evidence type="ECO:0000313" key="2">
    <source>
        <dbReference type="EMBL" id="EFB73470.1"/>
    </source>
</evidence>
<feature type="transmembrane region" description="Helical" evidence="1">
    <location>
        <begin position="61"/>
        <end position="85"/>
    </location>
</feature>
<dbReference type="InterPro" id="IPR016410">
    <property type="entry name" value="Phage_imm"/>
</dbReference>
<dbReference type="EMBL" id="ABXV02000013">
    <property type="protein sequence ID" value="EFB73470.1"/>
    <property type="molecule type" value="Genomic_DNA"/>
</dbReference>
<comment type="caution">
    <text evidence="2">The sequence shown here is derived from an EMBL/GenBank/DDBJ whole genome shotgun (WGS) entry which is preliminary data.</text>
</comment>
<keyword evidence="1" id="KW-0812">Transmembrane</keyword>